<keyword evidence="1" id="KW-1133">Transmembrane helix</keyword>
<keyword evidence="1" id="KW-0812">Transmembrane</keyword>
<name>A0ABY4RGH6_9BACL</name>
<keyword evidence="3" id="KW-1185">Reference proteome</keyword>
<proteinExistence type="predicted"/>
<protein>
    <submittedName>
        <fullName evidence="2">Uncharacterized protein</fullName>
    </submittedName>
</protein>
<sequence>MKIIRSLWPLCLMALIPLSNIFYMQVNTSERGASSLATDLDAAIPFVKAFIIPYLGWYVFIFAVMFYFLLKERKLYYRTLWTLLAGLFVCYFVYYVFQTVAPRPIVTGDDGLARLVRFVYSQDGRFGAGTGDCQKHRRIARRPNLGGMRRRDHPFRYRAAARN</sequence>
<accession>A0ABY4RGH6</accession>
<evidence type="ECO:0000313" key="2">
    <source>
        <dbReference type="EMBL" id="UQZ81333.1"/>
    </source>
</evidence>
<reference evidence="2" key="2">
    <citation type="journal article" date="2021" name="J Anim Sci Technol">
        <title>Complete genome sequence of Paenibacillus konkukensis sp. nov. SK3146 as a potential probiotic strain.</title>
        <authorList>
            <person name="Jung H.I."/>
            <person name="Park S."/>
            <person name="Niu K.M."/>
            <person name="Lee S.W."/>
            <person name="Kothari D."/>
            <person name="Yi K.J."/>
            <person name="Kim S.K."/>
        </authorList>
    </citation>
    <scope>NUCLEOTIDE SEQUENCE</scope>
    <source>
        <strain evidence="2">SK3146</strain>
    </source>
</reference>
<reference evidence="2" key="1">
    <citation type="submission" date="2018-02" db="EMBL/GenBank/DDBJ databases">
        <authorList>
            <person name="Kim S.-K."/>
            <person name="Jung H.-I."/>
            <person name="Lee S.-W."/>
        </authorList>
    </citation>
    <scope>NUCLEOTIDE SEQUENCE</scope>
    <source>
        <strain evidence="2">SK3146</strain>
    </source>
</reference>
<gene>
    <name evidence="2" type="ORF">SK3146_00489</name>
</gene>
<keyword evidence="1" id="KW-0472">Membrane</keyword>
<feature type="transmembrane region" description="Helical" evidence="1">
    <location>
        <begin position="46"/>
        <end position="68"/>
    </location>
</feature>
<evidence type="ECO:0000256" key="1">
    <source>
        <dbReference type="SAM" id="Phobius"/>
    </source>
</evidence>
<evidence type="ECO:0000313" key="3">
    <source>
        <dbReference type="Proteomes" id="UP001057134"/>
    </source>
</evidence>
<feature type="transmembrane region" description="Helical" evidence="1">
    <location>
        <begin position="7"/>
        <end position="26"/>
    </location>
</feature>
<dbReference type="EMBL" id="CP027059">
    <property type="protein sequence ID" value="UQZ81333.1"/>
    <property type="molecule type" value="Genomic_DNA"/>
</dbReference>
<organism evidence="2 3">
    <name type="scientific">Paenibacillus konkukensis</name>
    <dbReference type="NCBI Taxonomy" id="2020716"/>
    <lineage>
        <taxon>Bacteria</taxon>
        <taxon>Bacillati</taxon>
        <taxon>Bacillota</taxon>
        <taxon>Bacilli</taxon>
        <taxon>Bacillales</taxon>
        <taxon>Paenibacillaceae</taxon>
        <taxon>Paenibacillus</taxon>
    </lineage>
</organism>
<dbReference type="Proteomes" id="UP001057134">
    <property type="component" value="Chromosome"/>
</dbReference>
<feature type="transmembrane region" description="Helical" evidence="1">
    <location>
        <begin position="75"/>
        <end position="97"/>
    </location>
</feature>